<evidence type="ECO:0000256" key="1">
    <source>
        <dbReference type="ARBA" id="ARBA00022729"/>
    </source>
</evidence>
<evidence type="ECO:0000313" key="3">
    <source>
        <dbReference type="EMBL" id="KAB0301512.1"/>
    </source>
</evidence>
<keyword evidence="1" id="KW-0732">Signal</keyword>
<dbReference type="Proteomes" id="UP000326687">
    <property type="component" value="Unassembled WGS sequence"/>
</dbReference>
<dbReference type="SUPFAM" id="SSF56925">
    <property type="entry name" value="OMPA-like"/>
    <property type="match status" value="1"/>
</dbReference>
<evidence type="ECO:0000313" key="4">
    <source>
        <dbReference type="Proteomes" id="UP000326687"/>
    </source>
</evidence>
<organism evidence="3 4">
    <name type="scientific">Vibrio fortis</name>
    <dbReference type="NCBI Taxonomy" id="212667"/>
    <lineage>
        <taxon>Bacteria</taxon>
        <taxon>Pseudomonadati</taxon>
        <taxon>Pseudomonadota</taxon>
        <taxon>Gammaproteobacteria</taxon>
        <taxon>Vibrionales</taxon>
        <taxon>Vibrionaceae</taxon>
        <taxon>Vibrio</taxon>
    </lineage>
</organism>
<evidence type="ECO:0000259" key="2">
    <source>
        <dbReference type="Pfam" id="PF13505"/>
    </source>
</evidence>
<gene>
    <name evidence="3" type="ORF">F2Z80_20860</name>
</gene>
<dbReference type="InterPro" id="IPR011250">
    <property type="entry name" value="OMP/PagP_B-barrel"/>
</dbReference>
<accession>A0A5N3S5E5</accession>
<proteinExistence type="predicted"/>
<sequence length="206" mass="22180">MKLIPMLVALFPQQFFRIFEVTMKKSLLGLMLLAVSGAAVANDGFYIGAAYSQLSYGTVVFSEQIDSDNGFAANLGYDFAFGRVFTLGAEVEYKDLGGVVEKGSMGNSTVEADLSASSIGINVLPKFYIGDRFYLLGKLGMHSVDYSMKVTAMGKTTQVDKSATEVSFGGGLGYHFGNFTAQTTYEAMTVDTTSLGAINIGMQYHF</sequence>
<dbReference type="EMBL" id="VXDD01000003">
    <property type="protein sequence ID" value="KAB0301512.1"/>
    <property type="molecule type" value="Genomic_DNA"/>
</dbReference>
<name>A0A5N3S5E5_9VIBR</name>
<dbReference type="Gene3D" id="2.40.160.20">
    <property type="match status" value="1"/>
</dbReference>
<feature type="domain" description="Outer membrane protein beta-barrel" evidence="2">
    <location>
        <begin position="27"/>
        <end position="206"/>
    </location>
</feature>
<protein>
    <submittedName>
        <fullName evidence="3">Porin family protein</fullName>
    </submittedName>
</protein>
<dbReference type="Pfam" id="PF13505">
    <property type="entry name" value="OMP_b-brl"/>
    <property type="match status" value="1"/>
</dbReference>
<dbReference type="InterPro" id="IPR027385">
    <property type="entry name" value="Beta-barrel_OMP"/>
</dbReference>
<comment type="caution">
    <text evidence="3">The sequence shown here is derived from an EMBL/GenBank/DDBJ whole genome shotgun (WGS) entry which is preliminary data.</text>
</comment>
<dbReference type="AlphaFoldDB" id="A0A5N3S5E5"/>
<reference evidence="3 4" key="1">
    <citation type="submission" date="2019-09" db="EMBL/GenBank/DDBJ databases">
        <title>Vibrio Fortis S7-72.</title>
        <authorList>
            <person name="Das S.K."/>
        </authorList>
    </citation>
    <scope>NUCLEOTIDE SEQUENCE [LARGE SCALE GENOMIC DNA]</scope>
    <source>
        <strain evidence="3 4">S7-72</strain>
    </source>
</reference>